<comment type="subcellular location">
    <subcellularLocation>
        <location evidence="1">Membrane</location>
        <topology evidence="1">Single-pass type I membrane protein</topology>
    </subcellularLocation>
</comment>
<evidence type="ECO:0000313" key="10">
    <source>
        <dbReference type="Proteomes" id="UP000192578"/>
    </source>
</evidence>
<evidence type="ECO:0000259" key="8">
    <source>
        <dbReference type="PROSITE" id="PS50835"/>
    </source>
</evidence>
<dbReference type="InterPro" id="IPR003599">
    <property type="entry name" value="Ig_sub"/>
</dbReference>
<accession>A0A1W0WCL2</accession>
<evidence type="ECO:0000256" key="4">
    <source>
        <dbReference type="ARBA" id="ARBA00023180"/>
    </source>
</evidence>
<feature type="domain" description="Ig-like" evidence="8">
    <location>
        <begin position="154"/>
        <end position="250"/>
    </location>
</feature>
<dbReference type="GO" id="GO:0005911">
    <property type="term" value="C:cell-cell junction"/>
    <property type="evidence" value="ECO:0007669"/>
    <property type="project" value="TreeGrafter"/>
</dbReference>
<proteinExistence type="predicted"/>
<name>A0A1W0WCL2_HYPEX</name>
<sequence>MRLVCLTRVLRAVLRDLSENYTGEAIWTLRICGAEDSVSKYFLQPLRNVTVHVGETVVFDCFIVDRSECVSAGWKHKGTIEFLRDLPYSPGDMRKTFVSASATGPQKITIQNVSEDDEGPIDCIANCNRALAAPFGGWVNNRAFLTVLAAPSHPVITTNPPLPVSGILETRVNDLVNLTCSAQGGRPVPKLLWFRGPVRIEGNWRYSMTEINTTTATYSSLVFQARPEDTGTGFTCQAESPALQTPSAVTVNVNVIYAPAMPVIENANGSRVITVRENAHDFSLFCSTTGGNPEPTLAWYRKTILDGKSTTVPVESQTTAGKQTLNARIAVLTFTPTRSDNGATMSCQASSSVLPNGIATSVELNVQYGPSSVELTTPASIKPNTTIPLQCKSSPSNPAAEMYWMVNNKRYEDHSKSHTTPESNGGFVTTVEFTMKIRERATDITVTCVAINPVTKEKTDSKKIILIDVPNRGRGAPTAPSEIEVRDVDNQPIEPSNITALEMDGASFVGTKPDNLTMVIAISASIGGAVFFALLGCLIYVIIRGKAKKFEEMANSDSSGSSKGHTEVCSQNGMDLGTDTTSSDVEKTPMDSYTQPKSGISPSAVRANAARTYLLDEAYHSSPYGTYKHWTAPEPVSHDLYNEVGVDYDGEGDYTEALRRTAMQSLMPHAHSPSPLRPIPNHITYEPIHKTSMLSTFHGQHIPTYRAEALVDELKGHLV</sequence>
<feature type="compositionally biased region" description="Polar residues" evidence="6">
    <location>
        <begin position="555"/>
        <end position="583"/>
    </location>
</feature>
<dbReference type="GO" id="GO:0098609">
    <property type="term" value="P:cell-cell adhesion"/>
    <property type="evidence" value="ECO:0007669"/>
    <property type="project" value="TreeGrafter"/>
</dbReference>
<evidence type="ECO:0000256" key="1">
    <source>
        <dbReference type="ARBA" id="ARBA00004479"/>
    </source>
</evidence>
<dbReference type="InterPro" id="IPR051275">
    <property type="entry name" value="Cell_adhesion_signaling"/>
</dbReference>
<feature type="domain" description="Ig-like" evidence="8">
    <location>
        <begin position="259"/>
        <end position="365"/>
    </location>
</feature>
<keyword evidence="5" id="KW-0393">Immunoglobulin domain</keyword>
<dbReference type="PANTHER" id="PTHR11640">
    <property type="entry name" value="NEPHRIN"/>
    <property type="match status" value="1"/>
</dbReference>
<dbReference type="SUPFAM" id="SSF48726">
    <property type="entry name" value="Immunoglobulin"/>
    <property type="match status" value="4"/>
</dbReference>
<dbReference type="SMART" id="SM00409">
    <property type="entry name" value="IG"/>
    <property type="match status" value="3"/>
</dbReference>
<dbReference type="PANTHER" id="PTHR11640:SF31">
    <property type="entry name" value="IRREGULAR CHIASM C-ROUGHEST PROTEIN-RELATED"/>
    <property type="match status" value="1"/>
</dbReference>
<dbReference type="InterPro" id="IPR036179">
    <property type="entry name" value="Ig-like_dom_sf"/>
</dbReference>
<dbReference type="InterPro" id="IPR013162">
    <property type="entry name" value="CD80_C2-set"/>
</dbReference>
<evidence type="ECO:0000256" key="6">
    <source>
        <dbReference type="SAM" id="MobiDB-lite"/>
    </source>
</evidence>
<keyword evidence="4" id="KW-0325">Glycoprotein</keyword>
<dbReference type="Proteomes" id="UP000192578">
    <property type="component" value="Unassembled WGS sequence"/>
</dbReference>
<organism evidence="9 10">
    <name type="scientific">Hypsibius exemplaris</name>
    <name type="common">Freshwater tardigrade</name>
    <dbReference type="NCBI Taxonomy" id="2072580"/>
    <lineage>
        <taxon>Eukaryota</taxon>
        <taxon>Metazoa</taxon>
        <taxon>Ecdysozoa</taxon>
        <taxon>Tardigrada</taxon>
        <taxon>Eutardigrada</taxon>
        <taxon>Parachela</taxon>
        <taxon>Hypsibioidea</taxon>
        <taxon>Hypsibiidae</taxon>
        <taxon>Hypsibius</taxon>
    </lineage>
</organism>
<evidence type="ECO:0000256" key="7">
    <source>
        <dbReference type="SAM" id="Phobius"/>
    </source>
</evidence>
<dbReference type="InterPro" id="IPR007110">
    <property type="entry name" value="Ig-like_dom"/>
</dbReference>
<dbReference type="PROSITE" id="PS50835">
    <property type="entry name" value="IG_LIKE"/>
    <property type="match status" value="4"/>
</dbReference>
<protein>
    <submittedName>
        <fullName evidence="9">Synaptogenesis protein syg-2</fullName>
    </submittedName>
</protein>
<keyword evidence="3" id="KW-1015">Disulfide bond</keyword>
<dbReference type="AlphaFoldDB" id="A0A1W0WCL2"/>
<keyword evidence="2 7" id="KW-0472">Membrane</keyword>
<dbReference type="OrthoDB" id="10028801at2759"/>
<evidence type="ECO:0000256" key="2">
    <source>
        <dbReference type="ARBA" id="ARBA00023136"/>
    </source>
</evidence>
<feature type="domain" description="Ig-like" evidence="8">
    <location>
        <begin position="370"/>
        <end position="465"/>
    </location>
</feature>
<feature type="domain" description="Ig-like" evidence="8">
    <location>
        <begin position="39"/>
        <end position="126"/>
    </location>
</feature>
<feature type="transmembrane region" description="Helical" evidence="7">
    <location>
        <begin position="516"/>
        <end position="543"/>
    </location>
</feature>
<evidence type="ECO:0000313" key="9">
    <source>
        <dbReference type="EMBL" id="OQV12965.1"/>
    </source>
</evidence>
<keyword evidence="7" id="KW-0812">Transmembrane</keyword>
<dbReference type="InterPro" id="IPR013783">
    <property type="entry name" value="Ig-like_fold"/>
</dbReference>
<evidence type="ECO:0000256" key="5">
    <source>
        <dbReference type="ARBA" id="ARBA00023319"/>
    </source>
</evidence>
<keyword evidence="7" id="KW-1133">Transmembrane helix</keyword>
<dbReference type="Gene3D" id="2.60.40.10">
    <property type="entry name" value="Immunoglobulins"/>
    <property type="match status" value="4"/>
</dbReference>
<dbReference type="GO" id="GO:0050839">
    <property type="term" value="F:cell adhesion molecule binding"/>
    <property type="evidence" value="ECO:0007669"/>
    <property type="project" value="TreeGrafter"/>
</dbReference>
<dbReference type="GO" id="GO:0005886">
    <property type="term" value="C:plasma membrane"/>
    <property type="evidence" value="ECO:0007669"/>
    <property type="project" value="TreeGrafter"/>
</dbReference>
<keyword evidence="10" id="KW-1185">Reference proteome</keyword>
<comment type="caution">
    <text evidence="9">The sequence shown here is derived from an EMBL/GenBank/DDBJ whole genome shotgun (WGS) entry which is preliminary data.</text>
</comment>
<dbReference type="Pfam" id="PF08205">
    <property type="entry name" value="C2-set_2"/>
    <property type="match status" value="3"/>
</dbReference>
<feature type="region of interest" description="Disordered" evidence="6">
    <location>
        <begin position="553"/>
        <end position="601"/>
    </location>
</feature>
<evidence type="ECO:0000256" key="3">
    <source>
        <dbReference type="ARBA" id="ARBA00023157"/>
    </source>
</evidence>
<feature type="compositionally biased region" description="Polar residues" evidence="6">
    <location>
        <begin position="591"/>
        <end position="601"/>
    </location>
</feature>
<dbReference type="EMBL" id="MTYJ01000133">
    <property type="protein sequence ID" value="OQV12965.1"/>
    <property type="molecule type" value="Genomic_DNA"/>
</dbReference>
<reference evidence="10" key="1">
    <citation type="submission" date="2017-01" db="EMBL/GenBank/DDBJ databases">
        <title>Comparative genomics of anhydrobiosis in the tardigrade Hypsibius dujardini.</title>
        <authorList>
            <person name="Yoshida Y."/>
            <person name="Koutsovoulos G."/>
            <person name="Laetsch D."/>
            <person name="Stevens L."/>
            <person name="Kumar S."/>
            <person name="Horikawa D."/>
            <person name="Ishino K."/>
            <person name="Komine S."/>
            <person name="Tomita M."/>
            <person name="Blaxter M."/>
            <person name="Arakawa K."/>
        </authorList>
    </citation>
    <scope>NUCLEOTIDE SEQUENCE [LARGE SCALE GENOMIC DNA]</scope>
    <source>
        <strain evidence="10">Z151</strain>
    </source>
</reference>
<gene>
    <name evidence="9" type="ORF">BV898_12801</name>
</gene>